<sequence length="293" mass="31908">MAPSKFTRLLRFSNAEGTVFFGELGDEVATAEALIGRSVRVYSGNSPWEGEFTLTEKSEKIAQVADSVQLLSPVPYAPLLYGVGYNYKAHAAESSQNVPESEYPVCFTKAPGTLAGPLEDVPFSEELLYMDYEGELCVVIGKPLKNLKEGEDPTPYIAGYTVGNDVSSRYWQRAERSGGQHAQGKSFDKFAPIGPVLVSTSAIPDPNKLYLKTWVNGELRQESSTGLLIYSIPTVLRYLSRGVTLQPGTVLMTGTPAGVAASFRPQKWLQDGDVVEVEISGIGKIKNKMVLEK</sequence>
<dbReference type="InterPro" id="IPR036663">
    <property type="entry name" value="Fumarylacetoacetase_C_sf"/>
</dbReference>
<evidence type="ECO:0000259" key="3">
    <source>
        <dbReference type="Pfam" id="PF01557"/>
    </source>
</evidence>
<evidence type="ECO:0000256" key="2">
    <source>
        <dbReference type="ARBA" id="ARBA00022723"/>
    </source>
</evidence>
<dbReference type="GO" id="GO:0006107">
    <property type="term" value="P:oxaloacetate metabolic process"/>
    <property type="evidence" value="ECO:0007669"/>
    <property type="project" value="UniProtKB-ARBA"/>
</dbReference>
<dbReference type="HOGENOM" id="CLU_028458_3_1_1"/>
<dbReference type="Gene3D" id="3.90.850.10">
    <property type="entry name" value="Fumarylacetoacetase-like, C-terminal domain"/>
    <property type="match status" value="1"/>
</dbReference>
<accession>A0A0D2H3Q4</accession>
<dbReference type="SUPFAM" id="SSF56529">
    <property type="entry name" value="FAH"/>
    <property type="match status" value="1"/>
</dbReference>
<reference evidence="4 5" key="1">
    <citation type="submission" date="2015-01" db="EMBL/GenBank/DDBJ databases">
        <title>The Genome Sequence of Fonsecaea pedrosoi CBS 271.37.</title>
        <authorList>
            <consortium name="The Broad Institute Genomics Platform"/>
            <person name="Cuomo C."/>
            <person name="de Hoog S."/>
            <person name="Gorbushina A."/>
            <person name="Stielow B."/>
            <person name="Teixiera M."/>
            <person name="Abouelleil A."/>
            <person name="Chapman S.B."/>
            <person name="Priest M."/>
            <person name="Young S.K."/>
            <person name="Wortman J."/>
            <person name="Nusbaum C."/>
            <person name="Birren B."/>
        </authorList>
    </citation>
    <scope>NUCLEOTIDE SEQUENCE [LARGE SCALE GENOMIC DNA]</scope>
    <source>
        <strain evidence="4 5">CBS 271.37</strain>
    </source>
</reference>
<dbReference type="GO" id="GO:0046872">
    <property type="term" value="F:metal ion binding"/>
    <property type="evidence" value="ECO:0007669"/>
    <property type="project" value="UniProtKB-KW"/>
</dbReference>
<dbReference type="STRING" id="1442368.A0A0D2H3Q4"/>
<dbReference type="GO" id="GO:0050163">
    <property type="term" value="F:oxaloacetate tautomerase activity"/>
    <property type="evidence" value="ECO:0007669"/>
    <property type="project" value="UniProtKB-ARBA"/>
</dbReference>
<dbReference type="RefSeq" id="XP_013283097.1">
    <property type="nucleotide sequence ID" value="XM_013427643.1"/>
</dbReference>
<dbReference type="Pfam" id="PF01557">
    <property type="entry name" value="FAA_hydrolase"/>
    <property type="match status" value="1"/>
</dbReference>
<dbReference type="PANTHER" id="PTHR11820">
    <property type="entry name" value="ACYLPYRUVASE"/>
    <property type="match status" value="1"/>
</dbReference>
<feature type="domain" description="Fumarylacetoacetase-like C-terminal" evidence="3">
    <location>
        <begin position="81"/>
        <end position="289"/>
    </location>
</feature>
<evidence type="ECO:0000313" key="5">
    <source>
        <dbReference type="Proteomes" id="UP000053029"/>
    </source>
</evidence>
<dbReference type="FunFam" id="3.90.850.10:FF:000002">
    <property type="entry name" value="2-hydroxyhepta-2,4-diene-1,7-dioate isomerase"/>
    <property type="match status" value="1"/>
</dbReference>
<comment type="similarity">
    <text evidence="1">Belongs to the FAH family.</text>
</comment>
<evidence type="ECO:0000256" key="1">
    <source>
        <dbReference type="ARBA" id="ARBA00010211"/>
    </source>
</evidence>
<protein>
    <submittedName>
        <fullName evidence="4">Unplaced genomic scaffold supercont1.4, whole genome shotgun sequence</fullName>
    </submittedName>
</protein>
<dbReference type="EMBL" id="KN846972">
    <property type="protein sequence ID" value="KIW79289.1"/>
    <property type="molecule type" value="Genomic_DNA"/>
</dbReference>
<keyword evidence="5" id="KW-1185">Reference proteome</keyword>
<name>A0A0D2H3Q4_9EURO</name>
<dbReference type="AlphaFoldDB" id="A0A0D2H3Q4"/>
<dbReference type="Proteomes" id="UP000053029">
    <property type="component" value="Unassembled WGS sequence"/>
</dbReference>
<keyword evidence="2" id="KW-0479">Metal-binding</keyword>
<evidence type="ECO:0000313" key="4">
    <source>
        <dbReference type="EMBL" id="KIW79289.1"/>
    </source>
</evidence>
<dbReference type="VEuPathDB" id="FungiDB:Z517_05901"/>
<organism evidence="4 5">
    <name type="scientific">Fonsecaea pedrosoi CBS 271.37</name>
    <dbReference type="NCBI Taxonomy" id="1442368"/>
    <lineage>
        <taxon>Eukaryota</taxon>
        <taxon>Fungi</taxon>
        <taxon>Dikarya</taxon>
        <taxon>Ascomycota</taxon>
        <taxon>Pezizomycotina</taxon>
        <taxon>Eurotiomycetes</taxon>
        <taxon>Chaetothyriomycetidae</taxon>
        <taxon>Chaetothyriales</taxon>
        <taxon>Herpotrichiellaceae</taxon>
        <taxon>Fonsecaea</taxon>
    </lineage>
</organism>
<dbReference type="InterPro" id="IPR011234">
    <property type="entry name" value="Fumarylacetoacetase-like_C"/>
</dbReference>
<gene>
    <name evidence="4" type="ORF">Z517_05901</name>
</gene>
<dbReference type="PANTHER" id="PTHR11820:SF112">
    <property type="entry name" value="FUMARYLACETOACETATE HYDROLASE FAMILY PROTEIN (AFU_ORTHOLOGUE AFUA_1G02370)-RELATED"/>
    <property type="match status" value="1"/>
</dbReference>
<proteinExistence type="inferred from homology"/>
<dbReference type="GeneID" id="25305391"/>